<reference evidence="2 3" key="1">
    <citation type="submission" date="2017-10" db="EMBL/GenBank/DDBJ databases">
        <title>Genomics of the genus Arcobacter.</title>
        <authorList>
            <person name="Perez-Cataluna A."/>
            <person name="Figueras M.J."/>
        </authorList>
    </citation>
    <scope>NUCLEOTIDE SEQUENCE [LARGE SCALE GENOMIC DNA]</scope>
    <source>
        <strain evidence="2 3">CECT 8441</strain>
    </source>
</reference>
<dbReference type="InterPro" id="IPR007577">
    <property type="entry name" value="GlycoTrfase_DXD_sugar-bd_CS"/>
</dbReference>
<dbReference type="PANTHER" id="PTHR32385">
    <property type="entry name" value="MANNOSYL PHOSPHORYLINOSITOL CERAMIDE SYNTHASE"/>
    <property type="match status" value="1"/>
</dbReference>
<proteinExistence type="predicted"/>
<dbReference type="Gene3D" id="3.90.550.20">
    <property type="match status" value="1"/>
</dbReference>
<dbReference type="GO" id="GO:0016020">
    <property type="term" value="C:membrane"/>
    <property type="evidence" value="ECO:0007669"/>
    <property type="project" value="GOC"/>
</dbReference>
<dbReference type="Pfam" id="PF04488">
    <property type="entry name" value="Gly_transf_sug"/>
    <property type="match status" value="1"/>
</dbReference>
<protein>
    <submittedName>
        <fullName evidence="2">Glycosyl transferase</fullName>
    </submittedName>
</protein>
<dbReference type="AlphaFoldDB" id="A0A4Q1AQ68"/>
<keyword evidence="3" id="KW-1185">Reference proteome</keyword>
<evidence type="ECO:0000313" key="3">
    <source>
        <dbReference type="Proteomes" id="UP000289758"/>
    </source>
</evidence>
<dbReference type="Proteomes" id="UP000289758">
    <property type="component" value="Unassembled WGS sequence"/>
</dbReference>
<organism evidence="2 3">
    <name type="scientific">Halarcobacter ebronensis</name>
    <dbReference type="NCBI Taxonomy" id="1462615"/>
    <lineage>
        <taxon>Bacteria</taxon>
        <taxon>Pseudomonadati</taxon>
        <taxon>Campylobacterota</taxon>
        <taxon>Epsilonproteobacteria</taxon>
        <taxon>Campylobacterales</taxon>
        <taxon>Arcobacteraceae</taxon>
        <taxon>Halarcobacter</taxon>
    </lineage>
</organism>
<sequence length="266" mass="31001">MSFSIILANRLSKIIGNVSKVLICYPFHFFFPKKRFTIPEISKAKIKSDKKYKITKIIWQTNYSNRSSLPVYLNYLFNRLLSLDFEYRYVSTEARLEYIEKNGTKEQFEAFKKLTDGAAQADFWRVFTLLKEGGVYLDIDAHLVWPLSKIIKPNDEEVFLMTKHNYSNYFIASAPGNKYLKKTLDLIVENIEQKKIGNGVYDLTGPTVLNLAIGEDKVNSRHNKITCVQGSFTNEYFQYIDKPRGKWTHAKKEELLKEDNSSFIIK</sequence>
<accession>A0A4Q1AQ68</accession>
<keyword evidence="1 2" id="KW-0808">Transferase</keyword>
<name>A0A4Q1AQ68_9BACT</name>
<dbReference type="OrthoDB" id="277808at2"/>
<evidence type="ECO:0000313" key="2">
    <source>
        <dbReference type="EMBL" id="RXK07422.1"/>
    </source>
</evidence>
<dbReference type="EMBL" id="PDKK01000002">
    <property type="protein sequence ID" value="RXK07422.1"/>
    <property type="molecule type" value="Genomic_DNA"/>
</dbReference>
<dbReference type="GO" id="GO:0051999">
    <property type="term" value="P:mannosyl-inositol phosphorylceramide biosynthetic process"/>
    <property type="evidence" value="ECO:0007669"/>
    <property type="project" value="TreeGrafter"/>
</dbReference>
<dbReference type="InterPro" id="IPR051706">
    <property type="entry name" value="Glycosyltransferase_domain"/>
</dbReference>
<gene>
    <name evidence="2" type="ORF">CRV07_02865</name>
</gene>
<comment type="caution">
    <text evidence="2">The sequence shown here is derived from an EMBL/GenBank/DDBJ whole genome shotgun (WGS) entry which is preliminary data.</text>
</comment>
<dbReference type="SUPFAM" id="SSF53448">
    <property type="entry name" value="Nucleotide-diphospho-sugar transferases"/>
    <property type="match status" value="1"/>
</dbReference>
<dbReference type="InterPro" id="IPR029044">
    <property type="entry name" value="Nucleotide-diphossugar_trans"/>
</dbReference>
<dbReference type="RefSeq" id="WP_129086315.1">
    <property type="nucleotide sequence ID" value="NZ_CP053836.1"/>
</dbReference>
<dbReference type="GO" id="GO:0000030">
    <property type="term" value="F:mannosyltransferase activity"/>
    <property type="evidence" value="ECO:0007669"/>
    <property type="project" value="TreeGrafter"/>
</dbReference>
<dbReference type="PANTHER" id="PTHR32385:SF15">
    <property type="entry name" value="INOSITOL PHOSPHOCERAMIDE MANNOSYLTRANSFERASE 1"/>
    <property type="match status" value="1"/>
</dbReference>
<evidence type="ECO:0000256" key="1">
    <source>
        <dbReference type="ARBA" id="ARBA00022679"/>
    </source>
</evidence>